<protein>
    <submittedName>
        <fullName evidence="1">Uncharacterized protein</fullName>
    </submittedName>
</protein>
<evidence type="ECO:0000313" key="1">
    <source>
        <dbReference type="EMBL" id="KAF2762400.1"/>
    </source>
</evidence>
<organism evidence="1 2">
    <name type="scientific">Pseudovirgaria hyperparasitica</name>
    <dbReference type="NCBI Taxonomy" id="470096"/>
    <lineage>
        <taxon>Eukaryota</taxon>
        <taxon>Fungi</taxon>
        <taxon>Dikarya</taxon>
        <taxon>Ascomycota</taxon>
        <taxon>Pezizomycotina</taxon>
        <taxon>Dothideomycetes</taxon>
        <taxon>Dothideomycetes incertae sedis</taxon>
        <taxon>Acrospermales</taxon>
        <taxon>Acrospermaceae</taxon>
        <taxon>Pseudovirgaria</taxon>
    </lineage>
</organism>
<name>A0A6A6WJL3_9PEZI</name>
<reference evidence="1" key="1">
    <citation type="journal article" date="2020" name="Stud. Mycol.">
        <title>101 Dothideomycetes genomes: a test case for predicting lifestyles and emergence of pathogens.</title>
        <authorList>
            <person name="Haridas S."/>
            <person name="Albert R."/>
            <person name="Binder M."/>
            <person name="Bloem J."/>
            <person name="Labutti K."/>
            <person name="Salamov A."/>
            <person name="Andreopoulos B."/>
            <person name="Baker S."/>
            <person name="Barry K."/>
            <person name="Bills G."/>
            <person name="Bluhm B."/>
            <person name="Cannon C."/>
            <person name="Castanera R."/>
            <person name="Culley D."/>
            <person name="Daum C."/>
            <person name="Ezra D."/>
            <person name="Gonzalez J."/>
            <person name="Henrissat B."/>
            <person name="Kuo A."/>
            <person name="Liang C."/>
            <person name="Lipzen A."/>
            <person name="Lutzoni F."/>
            <person name="Magnuson J."/>
            <person name="Mondo S."/>
            <person name="Nolan M."/>
            <person name="Ohm R."/>
            <person name="Pangilinan J."/>
            <person name="Park H.-J."/>
            <person name="Ramirez L."/>
            <person name="Alfaro M."/>
            <person name="Sun H."/>
            <person name="Tritt A."/>
            <person name="Yoshinaga Y."/>
            <person name="Zwiers L.-H."/>
            <person name="Turgeon B."/>
            <person name="Goodwin S."/>
            <person name="Spatafora J."/>
            <person name="Crous P."/>
            <person name="Grigoriev I."/>
        </authorList>
    </citation>
    <scope>NUCLEOTIDE SEQUENCE</scope>
    <source>
        <strain evidence="1">CBS 121739</strain>
    </source>
</reference>
<evidence type="ECO:0000313" key="2">
    <source>
        <dbReference type="Proteomes" id="UP000799437"/>
    </source>
</evidence>
<dbReference type="EMBL" id="ML996565">
    <property type="protein sequence ID" value="KAF2762400.1"/>
    <property type="molecule type" value="Genomic_DNA"/>
</dbReference>
<proteinExistence type="predicted"/>
<dbReference type="OrthoDB" id="5350396at2759"/>
<sequence>MLGKKEDSQSNEDEATMNENIFVTSLGEDDGGEEKAHKVLQAVQRTDALHLDTVWHFFLDEKPKQAPSFPSNHLSQVWTSPSMTSLSSRRDLFLSGFVSTWAGMQELPNEVLLWILYDLCSNADTDLQEAYVRVLRESEIQLRDLLTIDRIKDLFASLKSKSEALDIRMVMQPSKEVPRSVQVPLPPGLLPLLTLFKQAASLLTQETRSYTLFILVRMLYDSSVLSSAATFTLLRSTLGSLIDSSSLSSTLDTDISALTSSLPCALKSVTLQATLITALPALSPAQQTFKRALALSFFLNTPIPGVAHLLSASVAKDVMTCLSTNSLYTAIDDTTDYSTLTASMTLLDVAIDVGFGLPLSASAPGLPGDSTPSLTKDPNVTRFNNDVDALAQRLRTIESCIRDSGATDMARMLAKDAVSGVKFRLEGAVRLGAKRKRGMFAAGDEGQESIKKMFMRPPVPKIEKAE</sequence>
<dbReference type="GeneID" id="54481524"/>
<dbReference type="AlphaFoldDB" id="A0A6A6WJL3"/>
<keyword evidence="2" id="KW-1185">Reference proteome</keyword>
<dbReference type="RefSeq" id="XP_033604851.1">
    <property type="nucleotide sequence ID" value="XM_033740470.1"/>
</dbReference>
<dbReference type="Proteomes" id="UP000799437">
    <property type="component" value="Unassembled WGS sequence"/>
</dbReference>
<gene>
    <name evidence="1" type="ORF">EJ05DRAFT_284</name>
</gene>
<accession>A0A6A6WJL3</accession>